<sequence length="315" mass="34849">MTHTPHPAFNACRPFETSDFKGPTIKSTLASRRSVHRLGSSSDDPLKLLVEPAKPSRQECIQVNRKPRLPVSQQTLMSKKPTIRPPSISTTAGRRSRLPQVGRIPKVVSNRTEHVSSIRFRRPFRASMQLAPENLEVYDPESLLKGPSPSRPSIPVPGLTTDSSTSGSTDNLSSRDSNPPALSRVEKELLVISPRKDSEGTIGTSCSSCSGMFAFSGSTAGACVEPVLLHGSEAWYPGTNRPRWIQPNKDTPSRSSFRTRLRRTDELLGQCARPKLIQKRFQKEQMPPLQTTSKEKTAEAFLRWSKSLDPLTLVV</sequence>
<name>A0A8H5DN44_9HYPO</name>
<dbReference type="Proteomes" id="UP000573603">
    <property type="component" value="Unassembled WGS sequence"/>
</dbReference>
<proteinExistence type="predicted"/>
<dbReference type="AlphaFoldDB" id="A0A8H5DN44"/>
<accession>A0A8H5DN44</accession>
<gene>
    <name evidence="2" type="ORF">FANTH_14181</name>
</gene>
<feature type="region of interest" description="Disordered" evidence="1">
    <location>
        <begin position="1"/>
        <end position="22"/>
    </location>
</feature>
<reference evidence="2 3" key="1">
    <citation type="journal article" date="2020" name="BMC Genomics">
        <title>Correction to: Identification and distribution of gene clusters required for synthesis of sphingolipid metabolism inhibitors in diverse species of the filamentous fungus Fusarium.</title>
        <authorList>
            <person name="Kim H.S."/>
            <person name="Lohmar J.M."/>
            <person name="Busman M."/>
            <person name="Brown D.W."/>
            <person name="Naumann T.A."/>
            <person name="Divon H.H."/>
            <person name="Lysoe E."/>
            <person name="Uhlig S."/>
            <person name="Proctor R.H."/>
        </authorList>
    </citation>
    <scope>NUCLEOTIDE SEQUENCE [LARGE SCALE GENOMIC DNA]</scope>
    <source>
        <strain evidence="2 3">NRRL 25214</strain>
    </source>
</reference>
<organism evidence="2 3">
    <name type="scientific">Fusarium anthophilum</name>
    <dbReference type="NCBI Taxonomy" id="48485"/>
    <lineage>
        <taxon>Eukaryota</taxon>
        <taxon>Fungi</taxon>
        <taxon>Dikarya</taxon>
        <taxon>Ascomycota</taxon>
        <taxon>Pezizomycotina</taxon>
        <taxon>Sordariomycetes</taxon>
        <taxon>Hypocreomycetidae</taxon>
        <taxon>Hypocreales</taxon>
        <taxon>Nectriaceae</taxon>
        <taxon>Fusarium</taxon>
        <taxon>Fusarium fujikuroi species complex</taxon>
    </lineage>
</organism>
<keyword evidence="3" id="KW-1185">Reference proteome</keyword>
<feature type="compositionally biased region" description="Low complexity" evidence="1">
    <location>
        <begin position="158"/>
        <end position="174"/>
    </location>
</feature>
<feature type="region of interest" description="Disordered" evidence="1">
    <location>
        <begin position="140"/>
        <end position="184"/>
    </location>
</feature>
<comment type="caution">
    <text evidence="2">The sequence shown here is derived from an EMBL/GenBank/DDBJ whole genome shotgun (WGS) entry which is preliminary data.</text>
</comment>
<dbReference type="EMBL" id="JABEVY010000578">
    <property type="protein sequence ID" value="KAF5229505.1"/>
    <property type="molecule type" value="Genomic_DNA"/>
</dbReference>
<evidence type="ECO:0000256" key="1">
    <source>
        <dbReference type="SAM" id="MobiDB-lite"/>
    </source>
</evidence>
<evidence type="ECO:0000313" key="3">
    <source>
        <dbReference type="Proteomes" id="UP000573603"/>
    </source>
</evidence>
<protein>
    <submittedName>
        <fullName evidence="2">Uncharacterized protein</fullName>
    </submittedName>
</protein>
<evidence type="ECO:0000313" key="2">
    <source>
        <dbReference type="EMBL" id="KAF5229505.1"/>
    </source>
</evidence>